<keyword evidence="1" id="KW-0472">Membrane</keyword>
<evidence type="ECO:0000256" key="1">
    <source>
        <dbReference type="SAM" id="Phobius"/>
    </source>
</evidence>
<name>A0A1G2K375_9BACT</name>
<accession>A0A1G2K375</accession>
<feature type="transmembrane region" description="Helical" evidence="1">
    <location>
        <begin position="41"/>
        <end position="60"/>
    </location>
</feature>
<reference evidence="2 3" key="1">
    <citation type="journal article" date="2016" name="Nat. Commun.">
        <title>Thousands of microbial genomes shed light on interconnected biogeochemical processes in an aquifer system.</title>
        <authorList>
            <person name="Anantharaman K."/>
            <person name="Brown C.T."/>
            <person name="Hug L.A."/>
            <person name="Sharon I."/>
            <person name="Castelle C.J."/>
            <person name="Probst A.J."/>
            <person name="Thomas B.C."/>
            <person name="Singh A."/>
            <person name="Wilkins M.J."/>
            <person name="Karaoz U."/>
            <person name="Brodie E.L."/>
            <person name="Williams K.H."/>
            <person name="Hubbard S.S."/>
            <person name="Banfield J.F."/>
        </authorList>
    </citation>
    <scope>NUCLEOTIDE SEQUENCE [LARGE SCALE GENOMIC DNA]</scope>
</reference>
<feature type="transmembrane region" description="Helical" evidence="1">
    <location>
        <begin position="17"/>
        <end position="35"/>
    </location>
</feature>
<evidence type="ECO:0000313" key="3">
    <source>
        <dbReference type="Proteomes" id="UP000177152"/>
    </source>
</evidence>
<gene>
    <name evidence="2" type="ORF">A2633_05140</name>
</gene>
<organism evidence="2 3">
    <name type="scientific">Candidatus Sungbacteria bacterium RIFCSPHIGHO2_01_FULL_47_32</name>
    <dbReference type="NCBI Taxonomy" id="1802264"/>
    <lineage>
        <taxon>Bacteria</taxon>
        <taxon>Candidatus Sungiibacteriota</taxon>
    </lineage>
</organism>
<keyword evidence="1" id="KW-0812">Transmembrane</keyword>
<sequence length="61" mass="6515">MDSWSDIFDTISGVGKFLRIVGVLLLIGGVIILYTGFLSTLVGGITLGMSIPMIFIGLILR</sequence>
<keyword evidence="1" id="KW-1133">Transmembrane helix</keyword>
<dbReference type="EMBL" id="MHQC01000047">
    <property type="protein sequence ID" value="OGZ93872.1"/>
    <property type="molecule type" value="Genomic_DNA"/>
</dbReference>
<dbReference type="Proteomes" id="UP000177152">
    <property type="component" value="Unassembled WGS sequence"/>
</dbReference>
<protein>
    <submittedName>
        <fullName evidence="2">Uncharacterized protein</fullName>
    </submittedName>
</protein>
<proteinExistence type="predicted"/>
<comment type="caution">
    <text evidence="2">The sequence shown here is derived from an EMBL/GenBank/DDBJ whole genome shotgun (WGS) entry which is preliminary data.</text>
</comment>
<evidence type="ECO:0000313" key="2">
    <source>
        <dbReference type="EMBL" id="OGZ93872.1"/>
    </source>
</evidence>
<dbReference type="AlphaFoldDB" id="A0A1G2K375"/>